<evidence type="ECO:0000313" key="10">
    <source>
        <dbReference type="EMBL" id="QGF23861.1"/>
    </source>
</evidence>
<feature type="transmembrane region" description="Helical" evidence="8">
    <location>
        <begin position="418"/>
        <end position="438"/>
    </location>
</feature>
<evidence type="ECO:0000256" key="3">
    <source>
        <dbReference type="ARBA" id="ARBA00022679"/>
    </source>
</evidence>
<dbReference type="Gene3D" id="3.90.550.10">
    <property type="entry name" value="Spore Coat Polysaccharide Biosynthesis Protein SpsA, Chain A"/>
    <property type="match status" value="1"/>
</dbReference>
<dbReference type="SUPFAM" id="SSF53448">
    <property type="entry name" value="Nucleotide-diphospho-sugar transferases"/>
    <property type="match status" value="1"/>
</dbReference>
<gene>
    <name evidence="10" type="ORF">Rai3103_09440</name>
</gene>
<dbReference type="GO" id="GO:0016758">
    <property type="term" value="F:hexosyltransferase activity"/>
    <property type="evidence" value="ECO:0007669"/>
    <property type="project" value="TreeGrafter"/>
</dbReference>
<dbReference type="PANTHER" id="PTHR43867">
    <property type="entry name" value="CELLULOSE SYNTHASE CATALYTIC SUBUNIT A [UDP-FORMING]"/>
    <property type="match status" value="1"/>
</dbReference>
<feature type="transmembrane region" description="Helical" evidence="8">
    <location>
        <begin position="38"/>
        <end position="57"/>
    </location>
</feature>
<dbReference type="CDD" id="cd06421">
    <property type="entry name" value="CESA_CelA_like"/>
    <property type="match status" value="1"/>
</dbReference>
<reference evidence="10 11" key="1">
    <citation type="submission" date="2019-10" db="EMBL/GenBank/DDBJ databases">
        <title>Genomic analysis of Raineyella sp. CBA3103.</title>
        <authorList>
            <person name="Roh S.W."/>
        </authorList>
    </citation>
    <scope>NUCLEOTIDE SEQUENCE [LARGE SCALE GENOMIC DNA]</scope>
    <source>
        <strain evidence="10 11">CBA3103</strain>
    </source>
</reference>
<dbReference type="InterPro" id="IPR001173">
    <property type="entry name" value="Glyco_trans_2-like"/>
</dbReference>
<proteinExistence type="predicted"/>
<evidence type="ECO:0000256" key="8">
    <source>
        <dbReference type="SAM" id="Phobius"/>
    </source>
</evidence>
<evidence type="ECO:0000256" key="6">
    <source>
        <dbReference type="ARBA" id="ARBA00023136"/>
    </source>
</evidence>
<keyword evidence="4 8" id="KW-0812">Transmembrane</keyword>
<dbReference type="EMBL" id="CP045725">
    <property type="protein sequence ID" value="QGF23861.1"/>
    <property type="molecule type" value="Genomic_DNA"/>
</dbReference>
<evidence type="ECO:0000259" key="9">
    <source>
        <dbReference type="Pfam" id="PF13632"/>
    </source>
</evidence>
<dbReference type="RefSeq" id="WP_153572391.1">
    <property type="nucleotide sequence ID" value="NZ_CP045725.1"/>
</dbReference>
<dbReference type="InterPro" id="IPR050321">
    <property type="entry name" value="Glycosyltr_2/OpgH_subfam"/>
</dbReference>
<keyword evidence="6 8" id="KW-0472">Membrane</keyword>
<dbReference type="Proteomes" id="UP000386847">
    <property type="component" value="Chromosome"/>
</dbReference>
<dbReference type="KEGG" id="rain:Rai3103_09440"/>
<protein>
    <submittedName>
        <fullName evidence="10">Glycosyltransferase</fullName>
    </submittedName>
</protein>
<keyword evidence="5 8" id="KW-1133">Transmembrane helix</keyword>
<dbReference type="Pfam" id="PF13632">
    <property type="entry name" value="Glyco_trans_2_3"/>
    <property type="match status" value="1"/>
</dbReference>
<feature type="region of interest" description="Disordered" evidence="7">
    <location>
        <begin position="593"/>
        <end position="668"/>
    </location>
</feature>
<feature type="transmembrane region" description="Helical" evidence="8">
    <location>
        <begin position="377"/>
        <end position="398"/>
    </location>
</feature>
<evidence type="ECO:0000256" key="5">
    <source>
        <dbReference type="ARBA" id="ARBA00022989"/>
    </source>
</evidence>
<accession>A0A5Q2FBT6</accession>
<evidence type="ECO:0000256" key="1">
    <source>
        <dbReference type="ARBA" id="ARBA00004141"/>
    </source>
</evidence>
<feature type="compositionally biased region" description="Basic and acidic residues" evidence="7">
    <location>
        <begin position="1"/>
        <end position="27"/>
    </location>
</feature>
<feature type="compositionally biased region" description="Basic and acidic residues" evidence="7">
    <location>
        <begin position="641"/>
        <end position="668"/>
    </location>
</feature>
<feature type="domain" description="Glycosyltransferase 2-like" evidence="9">
    <location>
        <begin position="216"/>
        <end position="419"/>
    </location>
</feature>
<dbReference type="PANTHER" id="PTHR43867:SF2">
    <property type="entry name" value="CELLULOSE SYNTHASE CATALYTIC SUBUNIT A [UDP-FORMING]"/>
    <property type="match status" value="1"/>
</dbReference>
<evidence type="ECO:0000256" key="7">
    <source>
        <dbReference type="SAM" id="MobiDB-lite"/>
    </source>
</evidence>
<keyword evidence="2" id="KW-0328">Glycosyltransferase</keyword>
<sequence>MAKATDRRSSVAAHETADGHDEPDPGPRRATRNSHSPVILAVTLLSMLGVVAYGLFLLNPANRGDFLPWFLVVFAEAILVFHALMGMWTILVGQRNPRTYDFYTAKRFLYDSDLNASYAVDDAPERWPLLINDEVVTVDVLITVYGEPLDVIRRTATAAMAIRGAHRTWILDDGDSDDVQRMAGALGCGYLRRTVHDSAKAGNVNHALGRTDGDFFVILDADFVPRPAFLEETLPFMHDARVAFVQTPQAYGNLHNVISRGAGYMQTMFYRFIQPGRNQFNAAFCVGTNVLFRRTAINEVGGMYTRSKSEDVWTSLMLHERGWRSVFIPEALAVGDAPDSIEAYSKQQLRWATGGFEILFTHNPLSPRRNLTLDQRFMYFVTATHYLTGIAPGILLFVPALEVFFDLRPVGATVGAATWILFYGGFYIMQVLLAMLILGTFRWEVLLLAACSYPIYLKALRNAMFAVDQKWSVTGTTGGKASPFGFMMPQVLTFVFLACTLLVSIWRDVTLGQLNLATVWLTINTLVLGVFVGVAFSEIRANRRGRAPRRLDRTEVTIEATAPETAPVPRSRGRAVEPATTAFHGRRFASHEDGDTITLPEIRPISDDFGHMPAPVTGRRHPDDTAGSGEVGAAPRWQRPMTRDRSWDDRPTPDTRPDTHQTWNEDQR</sequence>
<organism evidence="10 11">
    <name type="scientific">Raineyella fluvialis</name>
    <dbReference type="NCBI Taxonomy" id="2662261"/>
    <lineage>
        <taxon>Bacteria</taxon>
        <taxon>Bacillati</taxon>
        <taxon>Actinomycetota</taxon>
        <taxon>Actinomycetes</taxon>
        <taxon>Propionibacteriales</taxon>
        <taxon>Propionibacteriaceae</taxon>
        <taxon>Raineyella</taxon>
    </lineage>
</organism>
<evidence type="ECO:0000256" key="4">
    <source>
        <dbReference type="ARBA" id="ARBA00022692"/>
    </source>
</evidence>
<dbReference type="GO" id="GO:0005886">
    <property type="term" value="C:plasma membrane"/>
    <property type="evidence" value="ECO:0007669"/>
    <property type="project" value="TreeGrafter"/>
</dbReference>
<comment type="subcellular location">
    <subcellularLocation>
        <location evidence="1">Membrane</location>
        <topology evidence="1">Multi-pass membrane protein</topology>
    </subcellularLocation>
</comment>
<keyword evidence="11" id="KW-1185">Reference proteome</keyword>
<evidence type="ECO:0000256" key="2">
    <source>
        <dbReference type="ARBA" id="ARBA00022676"/>
    </source>
</evidence>
<keyword evidence="3 10" id="KW-0808">Transferase</keyword>
<dbReference type="AlphaFoldDB" id="A0A5Q2FBT6"/>
<name>A0A5Q2FBT6_9ACTN</name>
<feature type="transmembrane region" description="Helical" evidence="8">
    <location>
        <begin position="69"/>
        <end position="91"/>
    </location>
</feature>
<feature type="region of interest" description="Disordered" evidence="7">
    <location>
        <begin position="1"/>
        <end position="33"/>
    </location>
</feature>
<feature type="transmembrane region" description="Helical" evidence="8">
    <location>
        <begin position="486"/>
        <end position="506"/>
    </location>
</feature>
<feature type="transmembrane region" description="Helical" evidence="8">
    <location>
        <begin position="518"/>
        <end position="536"/>
    </location>
</feature>
<dbReference type="InterPro" id="IPR029044">
    <property type="entry name" value="Nucleotide-diphossugar_trans"/>
</dbReference>
<evidence type="ECO:0000313" key="11">
    <source>
        <dbReference type="Proteomes" id="UP000386847"/>
    </source>
</evidence>